<dbReference type="Pfam" id="PF07183">
    <property type="entry name" value="DUF1403"/>
    <property type="match status" value="1"/>
</dbReference>
<keyword evidence="2" id="KW-1185">Reference proteome</keyword>
<name>A0ABX6QSD6_9HYPH</name>
<dbReference type="EMBL" id="CP058351">
    <property type="protein sequence ID" value="QLF71526.1"/>
    <property type="molecule type" value="Genomic_DNA"/>
</dbReference>
<sequence>MELILSTTQKSIPILPAWALSPARHISDMEAAFAAGVALKALDDVIHATPDWSGCWRDRQALRCAGATVRYLGRGEDLAGLRDAVLLSPPGTNPGPDGQIYLGFKKLASKRVDLSTDFVAELCACFDLAINDDLMTAVGLAQTALREGGSAPFAAAGFMTTVVRTRPDAETLALALGDMLIASMLKWSRPVPLLAGERHGPSFRGDGGRGKVRPGDPGFPRAVCLALVDGANAALRSAAEIARRAETLCAVAPKIRTKGGTAVFQKLLNEDAVSASASGTGLSRWAATRLFDRLQVHGAVRELSGRPSFRIYGL</sequence>
<organism evidence="1 2">
    <name type="scientific">Peteryoungia desertarenae</name>
    <dbReference type="NCBI Taxonomy" id="1813451"/>
    <lineage>
        <taxon>Bacteria</taxon>
        <taxon>Pseudomonadati</taxon>
        <taxon>Pseudomonadota</taxon>
        <taxon>Alphaproteobacteria</taxon>
        <taxon>Hyphomicrobiales</taxon>
        <taxon>Rhizobiaceae</taxon>
        <taxon>Peteryoungia</taxon>
    </lineage>
</organism>
<geneLocation type="plasmid" evidence="1 2">
    <name>pPRADMK78_01</name>
</geneLocation>
<gene>
    <name evidence="1" type="ORF">FE840_017795</name>
</gene>
<keyword evidence="1" id="KW-0614">Plasmid</keyword>
<evidence type="ECO:0000313" key="2">
    <source>
        <dbReference type="Proteomes" id="UP000308530"/>
    </source>
</evidence>
<dbReference type="InterPro" id="IPR009843">
    <property type="entry name" value="DUF1403"/>
</dbReference>
<protein>
    <submittedName>
        <fullName evidence="1">DUF1403 family protein</fullName>
    </submittedName>
</protein>
<accession>A0ABX6QSD6</accession>
<dbReference type="Proteomes" id="UP000308530">
    <property type="component" value="Plasmid pPRADMK78_01"/>
</dbReference>
<dbReference type="RefSeq" id="WP_138287493.1">
    <property type="nucleotide sequence ID" value="NZ_CP058351.1"/>
</dbReference>
<evidence type="ECO:0000313" key="1">
    <source>
        <dbReference type="EMBL" id="QLF71526.1"/>
    </source>
</evidence>
<proteinExistence type="predicted"/>
<reference evidence="1 2" key="1">
    <citation type="submission" date="2020-06" db="EMBL/GenBank/DDBJ databases">
        <title>Genome sequence of Rhizobium sp strain ADMK78.</title>
        <authorList>
            <person name="Rahi P."/>
        </authorList>
    </citation>
    <scope>NUCLEOTIDE SEQUENCE [LARGE SCALE GENOMIC DNA]</scope>
    <source>
        <strain evidence="1 2">ADMK78</strain>
        <plasmid evidence="1 2">pPRADMK78_01</plasmid>
    </source>
</reference>